<name>A0ABQ1WX06_9FLAO</name>
<evidence type="ECO:0000313" key="2">
    <source>
        <dbReference type="EMBL" id="GGG46554.1"/>
    </source>
</evidence>
<reference evidence="3" key="1">
    <citation type="journal article" date="2019" name="Int. J. Syst. Evol. Microbiol.">
        <title>The Global Catalogue of Microorganisms (GCM) 10K type strain sequencing project: providing services to taxonomists for standard genome sequencing and annotation.</title>
        <authorList>
            <consortium name="The Broad Institute Genomics Platform"/>
            <consortium name="The Broad Institute Genome Sequencing Center for Infectious Disease"/>
            <person name="Wu L."/>
            <person name="Ma J."/>
        </authorList>
    </citation>
    <scope>NUCLEOTIDE SEQUENCE [LARGE SCALE GENOMIC DNA]</scope>
    <source>
        <strain evidence="3">CGMCC 1.15422</strain>
    </source>
</reference>
<keyword evidence="1" id="KW-0472">Membrane</keyword>
<feature type="transmembrane region" description="Helical" evidence="1">
    <location>
        <begin position="15"/>
        <end position="35"/>
    </location>
</feature>
<evidence type="ECO:0000313" key="3">
    <source>
        <dbReference type="Proteomes" id="UP000605733"/>
    </source>
</evidence>
<sequence length="75" mass="8607">MITGIYCEEEKNLGLAHILLVLLIAFVMIGIHYKILFPSLSKIDKLLVVLSSLIILAELYFNLFSYDLFYVNLLN</sequence>
<comment type="caution">
    <text evidence="2">The sequence shown here is derived from an EMBL/GenBank/DDBJ whole genome shotgun (WGS) entry which is preliminary data.</text>
</comment>
<keyword evidence="1" id="KW-0812">Transmembrane</keyword>
<feature type="transmembrane region" description="Helical" evidence="1">
    <location>
        <begin position="47"/>
        <end position="66"/>
    </location>
</feature>
<evidence type="ECO:0000256" key="1">
    <source>
        <dbReference type="SAM" id="Phobius"/>
    </source>
</evidence>
<dbReference type="Proteomes" id="UP000605733">
    <property type="component" value="Unassembled WGS sequence"/>
</dbReference>
<gene>
    <name evidence="2" type="ORF">GCM10011532_33060</name>
</gene>
<keyword evidence="3" id="KW-1185">Reference proteome</keyword>
<protein>
    <submittedName>
        <fullName evidence="2">Uncharacterized protein</fullName>
    </submittedName>
</protein>
<accession>A0ABQ1WX06</accession>
<proteinExistence type="predicted"/>
<dbReference type="EMBL" id="BMIX01000016">
    <property type="protein sequence ID" value="GGG46554.1"/>
    <property type="molecule type" value="Genomic_DNA"/>
</dbReference>
<keyword evidence="1" id="KW-1133">Transmembrane helix</keyword>
<organism evidence="2 3">
    <name type="scientific">Christiangramia forsetii</name>
    <dbReference type="NCBI Taxonomy" id="411153"/>
    <lineage>
        <taxon>Bacteria</taxon>
        <taxon>Pseudomonadati</taxon>
        <taxon>Bacteroidota</taxon>
        <taxon>Flavobacteriia</taxon>
        <taxon>Flavobacteriales</taxon>
        <taxon>Flavobacteriaceae</taxon>
        <taxon>Christiangramia</taxon>
    </lineage>
</organism>